<reference evidence="1" key="1">
    <citation type="journal article" date="2013" name="Nature">
        <title>Draft genome of the wheat A-genome progenitor Triticum urartu.</title>
        <authorList>
            <person name="Ling H.Q."/>
            <person name="Zhao S."/>
            <person name="Liu D."/>
            <person name="Wang J."/>
            <person name="Sun H."/>
            <person name="Zhang C."/>
            <person name="Fan H."/>
            <person name="Li D."/>
            <person name="Dong L."/>
            <person name="Tao Y."/>
            <person name="Gao C."/>
            <person name="Wu H."/>
            <person name="Li Y."/>
            <person name="Cui Y."/>
            <person name="Guo X."/>
            <person name="Zheng S."/>
            <person name="Wang B."/>
            <person name="Yu K."/>
            <person name="Liang Q."/>
            <person name="Yang W."/>
            <person name="Lou X."/>
            <person name="Chen J."/>
            <person name="Feng M."/>
            <person name="Jian J."/>
            <person name="Zhang X."/>
            <person name="Luo G."/>
            <person name="Jiang Y."/>
            <person name="Liu J."/>
            <person name="Wang Z."/>
            <person name="Sha Y."/>
            <person name="Zhang B."/>
            <person name="Wu H."/>
            <person name="Tang D."/>
            <person name="Shen Q."/>
            <person name="Xue P."/>
            <person name="Zou S."/>
            <person name="Wang X."/>
            <person name="Liu X."/>
            <person name="Wang F."/>
            <person name="Yang Y."/>
            <person name="An X."/>
            <person name="Dong Z."/>
            <person name="Zhang K."/>
            <person name="Zhang X."/>
            <person name="Luo M.C."/>
            <person name="Dvorak J."/>
            <person name="Tong Y."/>
            <person name="Wang J."/>
            <person name="Yang H."/>
            <person name="Li Z."/>
            <person name="Wang D."/>
            <person name="Zhang A."/>
            <person name="Wang J."/>
        </authorList>
    </citation>
    <scope>NUCLEOTIDE SEQUENCE</scope>
</reference>
<evidence type="ECO:0000313" key="1">
    <source>
        <dbReference type="EMBL" id="EMS53879.1"/>
    </source>
</evidence>
<protein>
    <submittedName>
        <fullName evidence="1">Uncharacterized protein</fullName>
    </submittedName>
</protein>
<proteinExistence type="predicted"/>
<dbReference type="AlphaFoldDB" id="M8A0H0"/>
<sequence length="219" mass="23035">MGVGSNKSGGAGVVVSCVVLGLALLVVGAAAAKSSPNSCKALCRGREDYKPCHAACLWGVHLGSHGRTQGETAVGGIGAPPTCRVRCRHADDIAACVKQCQSGIQGEEAREGAVEASVGGGGSGLLVMPTERAGRKGGEKKKQADAAPVQLKYDPEICSFVCRYIHEKEDCLRRAWRKGMKMYTARKKIQKDKGIEPSEFEDAIAWVSVSLASLHVTVL</sequence>
<dbReference type="EMBL" id="KD189154">
    <property type="protein sequence ID" value="EMS53879.1"/>
    <property type="molecule type" value="Genomic_DNA"/>
</dbReference>
<name>M8A0H0_TRIUA</name>
<accession>M8A0H0</accession>
<organism evidence="1">
    <name type="scientific">Triticum urartu</name>
    <name type="common">Red wild einkorn</name>
    <name type="synonym">Crithodium urartu</name>
    <dbReference type="NCBI Taxonomy" id="4572"/>
    <lineage>
        <taxon>Eukaryota</taxon>
        <taxon>Viridiplantae</taxon>
        <taxon>Streptophyta</taxon>
        <taxon>Embryophyta</taxon>
        <taxon>Tracheophyta</taxon>
        <taxon>Spermatophyta</taxon>
        <taxon>Magnoliopsida</taxon>
        <taxon>Liliopsida</taxon>
        <taxon>Poales</taxon>
        <taxon>Poaceae</taxon>
        <taxon>BOP clade</taxon>
        <taxon>Pooideae</taxon>
        <taxon>Triticodae</taxon>
        <taxon>Triticeae</taxon>
        <taxon>Triticinae</taxon>
        <taxon>Triticum</taxon>
    </lineage>
</organism>
<gene>
    <name evidence="1" type="ORF">TRIUR3_00541</name>
</gene>
<dbReference type="OMA" id="KCEAAPN"/>